<evidence type="ECO:0000313" key="2">
    <source>
        <dbReference type="EMBL" id="PBK86603.1"/>
    </source>
</evidence>
<reference evidence="3" key="1">
    <citation type="journal article" date="2017" name="Nat. Ecol. Evol.">
        <title>Genome expansion and lineage-specific genetic innovations in the forest pathogenic fungi Armillaria.</title>
        <authorList>
            <person name="Sipos G."/>
            <person name="Prasanna A.N."/>
            <person name="Walter M.C."/>
            <person name="O'Connor E."/>
            <person name="Balint B."/>
            <person name="Krizsan K."/>
            <person name="Kiss B."/>
            <person name="Hess J."/>
            <person name="Varga T."/>
            <person name="Slot J."/>
            <person name="Riley R."/>
            <person name="Boka B."/>
            <person name="Rigling D."/>
            <person name="Barry K."/>
            <person name="Lee J."/>
            <person name="Mihaltcheva S."/>
            <person name="LaButti K."/>
            <person name="Lipzen A."/>
            <person name="Waldron R."/>
            <person name="Moloney N.M."/>
            <person name="Sperisen C."/>
            <person name="Kredics L."/>
            <person name="Vagvoelgyi C."/>
            <person name="Patrignani A."/>
            <person name="Fitzpatrick D."/>
            <person name="Nagy I."/>
            <person name="Doyle S."/>
            <person name="Anderson J.B."/>
            <person name="Grigoriev I.V."/>
            <person name="Gueldener U."/>
            <person name="Muensterkoetter M."/>
            <person name="Nagy L.G."/>
        </authorList>
    </citation>
    <scope>NUCLEOTIDE SEQUENCE [LARGE SCALE GENOMIC DNA]</scope>
    <source>
        <strain evidence="3">Ar21-2</strain>
    </source>
</reference>
<dbReference type="Proteomes" id="UP000217790">
    <property type="component" value="Unassembled WGS sequence"/>
</dbReference>
<dbReference type="EMBL" id="KZ293683">
    <property type="protein sequence ID" value="PBK86603.1"/>
    <property type="molecule type" value="Genomic_DNA"/>
</dbReference>
<dbReference type="OrthoDB" id="2754287at2759"/>
<proteinExistence type="predicted"/>
<feature type="coiled-coil region" evidence="1">
    <location>
        <begin position="145"/>
        <end position="186"/>
    </location>
</feature>
<name>A0A2H3DEB7_ARMGA</name>
<protein>
    <submittedName>
        <fullName evidence="2">Uncharacterized protein</fullName>
    </submittedName>
</protein>
<evidence type="ECO:0000256" key="1">
    <source>
        <dbReference type="SAM" id="Coils"/>
    </source>
</evidence>
<dbReference type="AlphaFoldDB" id="A0A2H3DEB7"/>
<dbReference type="OMA" id="EEIEWAM"/>
<dbReference type="InParanoid" id="A0A2H3DEB7"/>
<gene>
    <name evidence="2" type="ORF">ARMGADRAFT_1169060</name>
</gene>
<keyword evidence="1" id="KW-0175">Coiled coil</keyword>
<sequence>MQQIGNCSCSPSFSTKYISLHSNMEQSSTEKLVSMVRLLDGPSVKAEEIEWAMDLEAGMTLIDWLAAQMPSYLDVEDGNVDLAQKTVLTGFALEKEEVEALANIKTNFGDDGDTIRTPKEYSIPSEAREHARLMDIESTYIEDEIELLRNRLKQTKIANRRMTQTMKEMKREIGRTRDEISASQERLAEMSIKADSTASASIRCASEVLDALKNEATGNASTDAELKAYANYRSAVVARTQQQVEDVVTAAAGLPSEAELEQVARRVAKKLYGEGDVIQVAEDVFFCQQMEEVCEELEQTDRRAGVANLLLKVKSEQERQADGDVDMDINDELEMAWRLDQMGLLSEKLEILQNAIKDFEGNIIPPLQLLYDSVKTSVSHMAEAEGLIAALGEEMKGIVESSRLAKDSPEISKENITEAETLQAGLVDLLKKLQDLRPANSEPLVLLDHQDVLRELKAIKEQERSLESEEERGTAALIQGLEHLRGSLELLLSDTYQHAPLNTSPPYALPLDLRNLERDTLKMSEELRQSVVILQKNVDSLESERSTKKLHSFVHHALRSPKLKSK</sequence>
<accession>A0A2H3DEB7</accession>
<evidence type="ECO:0000313" key="3">
    <source>
        <dbReference type="Proteomes" id="UP000217790"/>
    </source>
</evidence>
<organism evidence="2 3">
    <name type="scientific">Armillaria gallica</name>
    <name type="common">Bulbous honey fungus</name>
    <name type="synonym">Armillaria bulbosa</name>
    <dbReference type="NCBI Taxonomy" id="47427"/>
    <lineage>
        <taxon>Eukaryota</taxon>
        <taxon>Fungi</taxon>
        <taxon>Dikarya</taxon>
        <taxon>Basidiomycota</taxon>
        <taxon>Agaricomycotina</taxon>
        <taxon>Agaricomycetes</taxon>
        <taxon>Agaricomycetidae</taxon>
        <taxon>Agaricales</taxon>
        <taxon>Marasmiineae</taxon>
        <taxon>Physalacriaceae</taxon>
        <taxon>Armillaria</taxon>
    </lineage>
</organism>
<keyword evidence="3" id="KW-1185">Reference proteome</keyword>